<dbReference type="Proteomes" id="UP000326907">
    <property type="component" value="Unassembled WGS sequence"/>
</dbReference>
<dbReference type="AlphaFoldDB" id="A0A5N5EQT6"/>
<dbReference type="EMBL" id="VYUA01000050">
    <property type="protein sequence ID" value="KAB2588404.1"/>
    <property type="molecule type" value="Genomic_DNA"/>
</dbReference>
<protein>
    <submittedName>
        <fullName evidence="2">Uncharacterized protein</fullName>
    </submittedName>
</protein>
<evidence type="ECO:0000256" key="1">
    <source>
        <dbReference type="SAM" id="MobiDB-lite"/>
    </source>
</evidence>
<keyword evidence="3" id="KW-1185">Reference proteome</keyword>
<name>A0A5N5EQT6_9ACTN</name>
<evidence type="ECO:0000313" key="3">
    <source>
        <dbReference type="Proteomes" id="UP000326907"/>
    </source>
</evidence>
<evidence type="ECO:0000313" key="2">
    <source>
        <dbReference type="EMBL" id="KAB2588404.1"/>
    </source>
</evidence>
<organism evidence="2 3">
    <name type="scientific">Streptomyces arboris</name>
    <dbReference type="NCBI Taxonomy" id="2600619"/>
    <lineage>
        <taxon>Bacteria</taxon>
        <taxon>Bacillati</taxon>
        <taxon>Actinomycetota</taxon>
        <taxon>Actinomycetes</taxon>
        <taxon>Kitasatosporales</taxon>
        <taxon>Streptomycetaceae</taxon>
        <taxon>Streptomyces</taxon>
    </lineage>
</organism>
<comment type="caution">
    <text evidence="2">The sequence shown here is derived from an EMBL/GenBank/DDBJ whole genome shotgun (WGS) entry which is preliminary data.</text>
</comment>
<gene>
    <name evidence="2" type="ORF">F5983_32715</name>
</gene>
<accession>A0A5N5EQT6</accession>
<sequence length="374" mass="41365">MTAPVRERKVQTVSQERKRRTRSRTISPLPPIVISKLPAHEYDLDPACISLVCPSCRTWVPIRVADTERATAKLLPHHTEPAGTEDPARCLLGSHRLVTIDVKVATWSRRLEQGVAETNGRRADRVVRKPRVRPAPAVMQLVGGLVDDRTARKMNEAHTKSCTTCSATKPRCADGRRLASAGPKLIDMHLTACATCAPADSWCTAARRITETAPKLLGAHLAACAACTPAASRCTSARRLAEAAPKLVLAHTTFCTDCSLAGSRCADGRRLAHLAARTQRTAPLRRQRQTEHEEQEDKRAQALRLLHDQQWDAVGGRVHETDQQRVRDVLAALRQMLLAPTKPGARPLTKWERADMETTIAVVERQAKDLTHRW</sequence>
<proteinExistence type="predicted"/>
<feature type="region of interest" description="Disordered" evidence="1">
    <location>
        <begin position="1"/>
        <end position="25"/>
    </location>
</feature>
<dbReference type="RefSeq" id="WP_151513487.1">
    <property type="nucleotide sequence ID" value="NZ_VYUA01000050.1"/>
</dbReference>
<reference evidence="2 3" key="1">
    <citation type="submission" date="2019-09" db="EMBL/GenBank/DDBJ databases">
        <authorList>
            <person name="Liu P."/>
        </authorList>
    </citation>
    <scope>NUCLEOTIDE SEQUENCE [LARGE SCALE GENOMIC DNA]</scope>
    <source>
        <strain evidence="2 3">TRM68085</strain>
    </source>
</reference>
<feature type="compositionally biased region" description="Basic and acidic residues" evidence="1">
    <location>
        <begin position="1"/>
        <end position="10"/>
    </location>
</feature>